<reference evidence="1 2" key="1">
    <citation type="submission" date="2016-07" db="EMBL/GenBank/DDBJ databases">
        <title>Pervasive Adenine N6-methylation of Active Genes in Fungi.</title>
        <authorList>
            <consortium name="DOE Joint Genome Institute"/>
            <person name="Mondo S.J."/>
            <person name="Dannebaum R.O."/>
            <person name="Kuo R.C."/>
            <person name="Labutti K."/>
            <person name="Haridas S."/>
            <person name="Kuo A."/>
            <person name="Salamov A."/>
            <person name="Ahrendt S.R."/>
            <person name="Lipzen A."/>
            <person name="Sullivan W."/>
            <person name="Andreopoulos W.B."/>
            <person name="Clum A."/>
            <person name="Lindquist E."/>
            <person name="Daum C."/>
            <person name="Ramamoorthy G.K."/>
            <person name="Gryganskyi A."/>
            <person name="Culley D."/>
            <person name="Magnuson J.K."/>
            <person name="James T.Y."/>
            <person name="O'Malley M.A."/>
            <person name="Stajich J.E."/>
            <person name="Spatafora J.W."/>
            <person name="Visel A."/>
            <person name="Grigoriev I.V."/>
        </authorList>
    </citation>
    <scope>NUCLEOTIDE SEQUENCE [LARGE SCALE GENOMIC DNA]</scope>
    <source>
        <strain evidence="1 2">JEL800</strain>
    </source>
</reference>
<proteinExistence type="predicted"/>
<protein>
    <submittedName>
        <fullName evidence="1">Uncharacterized protein</fullName>
    </submittedName>
</protein>
<dbReference type="Proteomes" id="UP000193642">
    <property type="component" value="Unassembled WGS sequence"/>
</dbReference>
<organism evidence="1 2">
    <name type="scientific">Rhizoclosmatium globosum</name>
    <dbReference type="NCBI Taxonomy" id="329046"/>
    <lineage>
        <taxon>Eukaryota</taxon>
        <taxon>Fungi</taxon>
        <taxon>Fungi incertae sedis</taxon>
        <taxon>Chytridiomycota</taxon>
        <taxon>Chytridiomycota incertae sedis</taxon>
        <taxon>Chytridiomycetes</taxon>
        <taxon>Chytridiales</taxon>
        <taxon>Chytriomycetaceae</taxon>
        <taxon>Rhizoclosmatium</taxon>
    </lineage>
</organism>
<dbReference type="AlphaFoldDB" id="A0A1Y2CM76"/>
<name>A0A1Y2CM76_9FUNG</name>
<keyword evidence="2" id="KW-1185">Reference proteome</keyword>
<feature type="non-terminal residue" evidence="1">
    <location>
        <position position="64"/>
    </location>
</feature>
<sequence length="64" mass="7055">MMCTDSTSEVLAFSTICDVSLNPWGDDIGECRVECLKALISAQKPWKELCSQEWGLVSAIFAAR</sequence>
<comment type="caution">
    <text evidence="1">The sequence shown here is derived from an EMBL/GenBank/DDBJ whole genome shotgun (WGS) entry which is preliminary data.</text>
</comment>
<accession>A0A1Y2CM76</accession>
<evidence type="ECO:0000313" key="1">
    <source>
        <dbReference type="EMBL" id="ORY48119.1"/>
    </source>
</evidence>
<dbReference type="EMBL" id="MCGO01000012">
    <property type="protein sequence ID" value="ORY48119.1"/>
    <property type="molecule type" value="Genomic_DNA"/>
</dbReference>
<evidence type="ECO:0000313" key="2">
    <source>
        <dbReference type="Proteomes" id="UP000193642"/>
    </source>
</evidence>
<gene>
    <name evidence="1" type="ORF">BCR33DRAFT_714544</name>
</gene>